<dbReference type="EMBL" id="JAGPNK010000010">
    <property type="protein sequence ID" value="KAH7312616.1"/>
    <property type="molecule type" value="Genomic_DNA"/>
</dbReference>
<evidence type="ECO:0000313" key="1">
    <source>
        <dbReference type="EMBL" id="KAH7312616.1"/>
    </source>
</evidence>
<comment type="caution">
    <text evidence="1">The sequence shown here is derived from an EMBL/GenBank/DDBJ whole genome shotgun (WGS) entry which is preliminary data.</text>
</comment>
<gene>
    <name evidence="1" type="ORF">B0I35DRAFT_481060</name>
</gene>
<dbReference type="AlphaFoldDB" id="A0A8K0WNU2"/>
<dbReference type="Proteomes" id="UP000813444">
    <property type="component" value="Unassembled WGS sequence"/>
</dbReference>
<accession>A0A8K0WNU2</accession>
<protein>
    <submittedName>
        <fullName evidence="1">Uncharacterized protein</fullName>
    </submittedName>
</protein>
<keyword evidence="2" id="KW-1185">Reference proteome</keyword>
<name>A0A8K0WNU2_9HYPO</name>
<sequence>MRCKAVLWAPDEDDLLREDIRQTSPALFTPLVLYNHRQLLPHLQLQKPQDADIFECLAGPLAGFYCPSLPGVPVVPGGRRRLLRFNLSTRAIAATLKISNQACGETPIEAFDQSLFTTSDKSKNWATEHVIEARYTATSAMVSKRTDRAQDATCLVFSGVSVPWEIAWRPGSSTPISVEHSHSELEQSMFACRCGRPRFQLQVSHPNNIVFECLGSKPQPISASVFAEWLNEAIGDPSGKTDGALHGIRKIIGIWAYLLHDEVVAAIDDIQDCLSTTFTTIETLCPAFAPSMGRGGIREYWVLFDRAYWDASVEHCKASADNYLALLERRYTQEYQAGTPGIANVYARVMDTVDDLVLDLDLFKRPNTPPT</sequence>
<dbReference type="OrthoDB" id="10608058at2759"/>
<evidence type="ECO:0000313" key="2">
    <source>
        <dbReference type="Proteomes" id="UP000813444"/>
    </source>
</evidence>
<proteinExistence type="predicted"/>
<organism evidence="1 2">
    <name type="scientific">Stachybotrys elegans</name>
    <dbReference type="NCBI Taxonomy" id="80388"/>
    <lineage>
        <taxon>Eukaryota</taxon>
        <taxon>Fungi</taxon>
        <taxon>Dikarya</taxon>
        <taxon>Ascomycota</taxon>
        <taxon>Pezizomycotina</taxon>
        <taxon>Sordariomycetes</taxon>
        <taxon>Hypocreomycetidae</taxon>
        <taxon>Hypocreales</taxon>
        <taxon>Stachybotryaceae</taxon>
        <taxon>Stachybotrys</taxon>
    </lineage>
</organism>
<reference evidence="1" key="1">
    <citation type="journal article" date="2021" name="Nat. Commun.">
        <title>Genetic determinants of endophytism in the Arabidopsis root mycobiome.</title>
        <authorList>
            <person name="Mesny F."/>
            <person name="Miyauchi S."/>
            <person name="Thiergart T."/>
            <person name="Pickel B."/>
            <person name="Atanasova L."/>
            <person name="Karlsson M."/>
            <person name="Huettel B."/>
            <person name="Barry K.W."/>
            <person name="Haridas S."/>
            <person name="Chen C."/>
            <person name="Bauer D."/>
            <person name="Andreopoulos W."/>
            <person name="Pangilinan J."/>
            <person name="LaButti K."/>
            <person name="Riley R."/>
            <person name="Lipzen A."/>
            <person name="Clum A."/>
            <person name="Drula E."/>
            <person name="Henrissat B."/>
            <person name="Kohler A."/>
            <person name="Grigoriev I.V."/>
            <person name="Martin F.M."/>
            <person name="Hacquard S."/>
        </authorList>
    </citation>
    <scope>NUCLEOTIDE SEQUENCE</scope>
    <source>
        <strain evidence="1">MPI-CAGE-CH-0235</strain>
    </source>
</reference>